<feature type="DNA-binding region" description="H-T-H motif" evidence="2">
    <location>
        <begin position="30"/>
        <end position="49"/>
    </location>
</feature>
<dbReference type="PANTHER" id="PTHR43479:SF11">
    <property type="entry name" value="ACREF_ENVCD OPERON REPRESSOR-RELATED"/>
    <property type="match status" value="1"/>
</dbReference>
<name>A0AB33Z3M9_9GAMM</name>
<feature type="domain" description="HTH tetR-type" evidence="3">
    <location>
        <begin position="7"/>
        <end position="67"/>
    </location>
</feature>
<dbReference type="Proteomes" id="UP000015462">
    <property type="component" value="Unassembled WGS sequence"/>
</dbReference>
<keyword evidence="5" id="KW-1185">Reference proteome</keyword>
<evidence type="ECO:0000259" key="3">
    <source>
        <dbReference type="PROSITE" id="PS50977"/>
    </source>
</evidence>
<evidence type="ECO:0000256" key="2">
    <source>
        <dbReference type="PROSITE-ProRule" id="PRU00335"/>
    </source>
</evidence>
<reference evidence="4 5" key="1">
    <citation type="journal article" date="2013" name="Genome Announc.">
        <title>Genome Sequence of the Pyrene- and Fluoranthene-Degrading Bacterium Cycloclasticus sp. Strain PY97M.</title>
        <authorList>
            <person name="Cui Z."/>
            <person name="Xu G."/>
            <person name="Li Q."/>
            <person name="Gao W."/>
            <person name="Zheng L."/>
        </authorList>
    </citation>
    <scope>NUCLEOTIDE SEQUENCE [LARGE SCALE GENOMIC DNA]</scope>
    <source>
        <strain evidence="4 5">PY97M</strain>
    </source>
</reference>
<dbReference type="PANTHER" id="PTHR43479">
    <property type="entry name" value="ACREF/ENVCD OPERON REPRESSOR-RELATED"/>
    <property type="match status" value="1"/>
</dbReference>
<dbReference type="Pfam" id="PF00440">
    <property type="entry name" value="TetR_N"/>
    <property type="match status" value="1"/>
</dbReference>
<evidence type="ECO:0000313" key="5">
    <source>
        <dbReference type="Proteomes" id="UP000015462"/>
    </source>
</evidence>
<sequence length="198" mass="22747">MKLSKGLDKKNKIFDVALTLFSKYGFKAVTMREIAAKSSTSLGSLYIHYKSKAELYDMVLDSAYLEHAKAWRVTSDPDETLESKLYRFINNFCHFMNDNVEVAKLFKREQLDADPKRIKKLAEKVLSEEYNNLKELVIEANPACHADVTTVLIFGMALNYYETMEFRKYFPGYDDSINSPDFIAEQIFNMAIAGLKST</sequence>
<evidence type="ECO:0000256" key="1">
    <source>
        <dbReference type="ARBA" id="ARBA00023125"/>
    </source>
</evidence>
<comment type="caution">
    <text evidence="4">The sequence shown here is derived from an EMBL/GenBank/DDBJ whole genome shotgun (WGS) entry which is preliminary data.</text>
</comment>
<dbReference type="SUPFAM" id="SSF46689">
    <property type="entry name" value="Homeodomain-like"/>
    <property type="match status" value="1"/>
</dbReference>
<accession>A0AB33Z3M9</accession>
<evidence type="ECO:0000313" key="4">
    <source>
        <dbReference type="EMBL" id="EPD13873.1"/>
    </source>
</evidence>
<dbReference type="PRINTS" id="PR00455">
    <property type="entry name" value="HTHTETR"/>
</dbReference>
<dbReference type="PROSITE" id="PS50977">
    <property type="entry name" value="HTH_TETR_2"/>
    <property type="match status" value="1"/>
</dbReference>
<organism evidence="4 5">
    <name type="scientific">Cycloclasticus pugetii</name>
    <dbReference type="NCBI Taxonomy" id="34068"/>
    <lineage>
        <taxon>Bacteria</taxon>
        <taxon>Pseudomonadati</taxon>
        <taxon>Pseudomonadota</taxon>
        <taxon>Gammaproteobacteria</taxon>
        <taxon>Thiotrichales</taxon>
        <taxon>Piscirickettsiaceae</taxon>
        <taxon>Cycloclasticus</taxon>
    </lineage>
</organism>
<dbReference type="InterPro" id="IPR001647">
    <property type="entry name" value="HTH_TetR"/>
</dbReference>
<gene>
    <name evidence="4" type="ORF">L196_00195</name>
</gene>
<proteinExistence type="predicted"/>
<protein>
    <submittedName>
        <fullName evidence="4">TetR family transcriptional regulator</fullName>
    </submittedName>
</protein>
<dbReference type="Gene3D" id="1.10.357.10">
    <property type="entry name" value="Tetracycline Repressor, domain 2"/>
    <property type="match status" value="1"/>
</dbReference>
<dbReference type="InterPro" id="IPR009057">
    <property type="entry name" value="Homeodomain-like_sf"/>
</dbReference>
<keyword evidence="1 2" id="KW-0238">DNA-binding</keyword>
<dbReference type="InterPro" id="IPR050624">
    <property type="entry name" value="HTH-type_Tx_Regulator"/>
</dbReference>
<dbReference type="GO" id="GO:0003677">
    <property type="term" value="F:DNA binding"/>
    <property type="evidence" value="ECO:0007669"/>
    <property type="project" value="UniProtKB-UniRule"/>
</dbReference>
<dbReference type="AlphaFoldDB" id="A0AB33Z3M9"/>
<dbReference type="EMBL" id="ASHL01000001">
    <property type="protein sequence ID" value="EPD13873.1"/>
    <property type="molecule type" value="Genomic_DNA"/>
</dbReference>